<name>A0A2Z4MQH5_BREBE</name>
<dbReference type="AlphaFoldDB" id="A0A2Z4MQH5"/>
<dbReference type="InterPro" id="IPR023214">
    <property type="entry name" value="HAD_sf"/>
</dbReference>
<reference evidence="1 2" key="1">
    <citation type="journal article" date="2015" name="Genome Announc.">
        <title>Draft Genome Sequence of Brevibacillus brevis DZQ7, a Plant Growth-Promoting Rhizobacterium with Broad-Spectrum Antimicrobial Activity.</title>
        <authorList>
            <person name="Hou Q."/>
            <person name="Wang C."/>
            <person name="Hou X."/>
            <person name="Xia Z."/>
            <person name="Ye J."/>
            <person name="Liu K."/>
            <person name="Liu H."/>
            <person name="Wang J."/>
            <person name="Guo H."/>
            <person name="Yu X."/>
            <person name="Yang Y."/>
            <person name="Du B."/>
            <person name="Ding Y."/>
        </authorList>
    </citation>
    <scope>NUCLEOTIDE SEQUENCE [LARGE SCALE GENOMIC DNA]</scope>
    <source>
        <strain evidence="1 2">DZQ7</strain>
    </source>
</reference>
<dbReference type="Gene3D" id="3.40.50.1000">
    <property type="entry name" value="HAD superfamily/HAD-like"/>
    <property type="match status" value="1"/>
</dbReference>
<accession>A0A2Z4MQH5</accession>
<evidence type="ECO:0000313" key="1">
    <source>
        <dbReference type="EMBL" id="AWX58611.1"/>
    </source>
</evidence>
<evidence type="ECO:0000313" key="2">
    <source>
        <dbReference type="Proteomes" id="UP000036061"/>
    </source>
</evidence>
<dbReference type="SUPFAM" id="SSF56784">
    <property type="entry name" value="HAD-like"/>
    <property type="match status" value="1"/>
</dbReference>
<proteinExistence type="predicted"/>
<dbReference type="InterPro" id="IPR006439">
    <property type="entry name" value="HAD-SF_hydro_IA"/>
</dbReference>
<dbReference type="Proteomes" id="UP000036061">
    <property type="component" value="Chromosome"/>
</dbReference>
<gene>
    <name evidence="1" type="ORF">AB432_027800</name>
</gene>
<dbReference type="EMBL" id="CP030117">
    <property type="protein sequence ID" value="AWX58611.1"/>
    <property type="molecule type" value="Genomic_DNA"/>
</dbReference>
<sequence>MDNYFHQIYPHNNLVEFSTLRLQAEDRTRQLIRLNNPSWQDVNLNEIYEYIRSEYNFPLDIVDKLKAKEIELEIQYTMRRESVYELYQMAKERNKKIIFVSDMYLPGTVIKDIVEKAGYCDYEKIYVSSEARLLKYTGDMFKYVTIDLEINPNSILHIGDNWESDKVMAEKAGWNAFFIAKTLDLLLNNLADKESGNSVKYFNEFRQEQWTSYEHNEYLGTRCMLATVANKLFDNPYISFNPDSDFNVDPYFVGYYALGMHTVGLCKWIVEDAVRKNYNTIHFLARDGYLPHKVYDVISKYYSNAPESNYLYVSRRSMLPYLLSSHNKYGLSSFVSIYSHTPRSILGLFSGVLKNDLKLENFEEKGVILSKNFSSEFEFKKYLDVLIKDGIDWEKTKKYNSNIKEYLSSVIKSNDATFDLGYSARLQTMMVNILGYPCNTYFVHTSKELSKIYSRRNDFEVKSFFELKPSVSGILREHLFAELGPSCIGYEEKSNNLIEPVFEDYYTNHINQLMIKTLQNAAIDFATDFMGCFKDHLSLINIKNHEVSLPLEMYIHSSKQSDRLLFMHSYSDDTVHSGKDKNSVLNWWNAETNKLRIQHLIPEMSEDHQAPPFYFLQYHSRILRIIFFTLFDRDTLKNKVKSRYLGKPLSYKVLSTSYRMLRGFKRMIFK</sequence>
<dbReference type="InterPro" id="IPR036412">
    <property type="entry name" value="HAD-like_sf"/>
</dbReference>
<organism evidence="1 2">
    <name type="scientific">Brevibacillus brevis</name>
    <name type="common">Bacillus brevis</name>
    <dbReference type="NCBI Taxonomy" id="1393"/>
    <lineage>
        <taxon>Bacteria</taxon>
        <taxon>Bacillati</taxon>
        <taxon>Bacillota</taxon>
        <taxon>Bacilli</taxon>
        <taxon>Bacillales</taxon>
        <taxon>Paenibacillaceae</taxon>
        <taxon>Brevibacillus</taxon>
    </lineage>
</organism>
<dbReference type="RefSeq" id="WP_113732291.1">
    <property type="nucleotide sequence ID" value="NZ_CP030117.1"/>
</dbReference>
<protein>
    <recommendedName>
        <fullName evidence="3">HAD family hydrolase</fullName>
    </recommendedName>
</protein>
<dbReference type="Pfam" id="PF00702">
    <property type="entry name" value="Hydrolase"/>
    <property type="match status" value="1"/>
</dbReference>
<evidence type="ECO:0008006" key="3">
    <source>
        <dbReference type="Google" id="ProtNLM"/>
    </source>
</evidence>
<dbReference type="NCBIfam" id="TIGR01549">
    <property type="entry name" value="HAD-SF-IA-v1"/>
    <property type="match status" value="1"/>
</dbReference>